<dbReference type="Pfam" id="PF24033">
    <property type="entry name" value="DUF7342"/>
    <property type="match status" value="1"/>
</dbReference>
<accession>A0A4S3TQZ3</accession>
<evidence type="ECO:0000313" key="2">
    <source>
        <dbReference type="Proteomes" id="UP000318864"/>
    </source>
</evidence>
<sequence>MAEDESTDVDERVVAEWIEETTPFERVRETVKRTYEPQSVSELAERSRTSENTTRKHLRHLAADGFVVETASPDSRGACYKRSNESLVLEQANRIRSEVDAATLATRVAEMQQTVRTYRDEYDAESPEDAVLSETAIDGETLQAWQTTRRNLHFARVALAVSNAEQDLHASQVP</sequence>
<keyword evidence="2" id="KW-1185">Reference proteome</keyword>
<evidence type="ECO:0000313" key="1">
    <source>
        <dbReference type="EMBL" id="THE66822.1"/>
    </source>
</evidence>
<dbReference type="OrthoDB" id="240032at2157"/>
<dbReference type="SUPFAM" id="SSF46785">
    <property type="entry name" value="Winged helix' DNA-binding domain"/>
    <property type="match status" value="1"/>
</dbReference>
<dbReference type="InterPro" id="IPR055766">
    <property type="entry name" value="DUF7342"/>
</dbReference>
<comment type="caution">
    <text evidence="1">The sequence shown here is derived from an EMBL/GenBank/DDBJ whole genome shotgun (WGS) entry which is preliminary data.</text>
</comment>
<dbReference type="InterPro" id="IPR036390">
    <property type="entry name" value="WH_DNA-bd_sf"/>
</dbReference>
<name>A0A4S3TQZ3_9EURY</name>
<dbReference type="EMBL" id="RBZW01000003">
    <property type="protein sequence ID" value="THE66822.1"/>
    <property type="molecule type" value="Genomic_DNA"/>
</dbReference>
<dbReference type="Proteomes" id="UP000318864">
    <property type="component" value="Unassembled WGS sequence"/>
</dbReference>
<organism evidence="1 2">
    <name type="scientific">Salinadaptatus halalkaliphilus</name>
    <dbReference type="NCBI Taxonomy" id="2419781"/>
    <lineage>
        <taxon>Archaea</taxon>
        <taxon>Methanobacteriati</taxon>
        <taxon>Methanobacteriota</taxon>
        <taxon>Stenosarchaea group</taxon>
        <taxon>Halobacteria</taxon>
        <taxon>Halobacteriales</taxon>
        <taxon>Natrialbaceae</taxon>
        <taxon>Salinadaptatus</taxon>
    </lineage>
</organism>
<dbReference type="AlphaFoldDB" id="A0A4S3TQZ3"/>
<dbReference type="Gene3D" id="1.10.10.10">
    <property type="entry name" value="Winged helix-like DNA-binding domain superfamily/Winged helix DNA-binding domain"/>
    <property type="match status" value="1"/>
</dbReference>
<gene>
    <name evidence="1" type="ORF">D8Y22_01500</name>
</gene>
<dbReference type="InterPro" id="IPR036388">
    <property type="entry name" value="WH-like_DNA-bd_sf"/>
</dbReference>
<evidence type="ECO:0008006" key="3">
    <source>
        <dbReference type="Google" id="ProtNLM"/>
    </source>
</evidence>
<reference evidence="1 2" key="1">
    <citation type="submission" date="2018-10" db="EMBL/GenBank/DDBJ databases">
        <title>Natronolimnobius sp. XQ-INN 246 isolated from Inner Mongolia Autonomous Region of China.</title>
        <authorList>
            <person name="Xue Q."/>
        </authorList>
    </citation>
    <scope>NUCLEOTIDE SEQUENCE [LARGE SCALE GENOMIC DNA]</scope>
    <source>
        <strain evidence="1 2">XQ-INN 246</strain>
    </source>
</reference>
<protein>
    <recommendedName>
        <fullName evidence="3">ArsR family transcriptional regulator</fullName>
    </recommendedName>
</protein>
<dbReference type="RefSeq" id="WP_141462791.1">
    <property type="nucleotide sequence ID" value="NZ_RBZW01000003.1"/>
</dbReference>
<proteinExistence type="predicted"/>